<evidence type="ECO:0000256" key="2">
    <source>
        <dbReference type="SAM" id="SignalP"/>
    </source>
</evidence>
<comment type="caution">
    <text evidence="4">The sequence shown here is derived from an EMBL/GenBank/DDBJ whole genome shotgun (WGS) entry which is preliminary data.</text>
</comment>
<dbReference type="InterPro" id="IPR011006">
    <property type="entry name" value="CheY-like_superfamily"/>
</dbReference>
<dbReference type="PROSITE" id="PS50110">
    <property type="entry name" value="RESPONSE_REGULATORY"/>
    <property type="match status" value="1"/>
</dbReference>
<feature type="signal peptide" evidence="2">
    <location>
        <begin position="1"/>
        <end position="18"/>
    </location>
</feature>
<keyword evidence="1" id="KW-0597">Phosphoprotein</keyword>
<dbReference type="SUPFAM" id="SSF52172">
    <property type="entry name" value="CheY-like"/>
    <property type="match status" value="1"/>
</dbReference>
<dbReference type="EMBL" id="SUVG01000001">
    <property type="protein sequence ID" value="MBE6420723.1"/>
    <property type="molecule type" value="Genomic_DNA"/>
</dbReference>
<dbReference type="Gene3D" id="3.40.50.2300">
    <property type="match status" value="1"/>
</dbReference>
<dbReference type="CDD" id="cd00156">
    <property type="entry name" value="REC"/>
    <property type="match status" value="1"/>
</dbReference>
<dbReference type="GO" id="GO:0000160">
    <property type="term" value="P:phosphorelay signal transduction system"/>
    <property type="evidence" value="ECO:0007669"/>
    <property type="project" value="InterPro"/>
</dbReference>
<proteinExistence type="predicted"/>
<dbReference type="InterPro" id="IPR001789">
    <property type="entry name" value="Sig_transdc_resp-reg_receiver"/>
</dbReference>
<feature type="domain" description="Response regulatory" evidence="3">
    <location>
        <begin position="246"/>
        <end position="367"/>
    </location>
</feature>
<evidence type="ECO:0000313" key="4">
    <source>
        <dbReference type="EMBL" id="MBE6420723.1"/>
    </source>
</evidence>
<reference evidence="4" key="1">
    <citation type="submission" date="2019-04" db="EMBL/GenBank/DDBJ databases">
        <title>Evolution of Biomass-Degrading Anaerobic Consortia Revealed by Metagenomics.</title>
        <authorList>
            <person name="Peng X."/>
        </authorList>
    </citation>
    <scope>NUCLEOTIDE SEQUENCE</scope>
    <source>
        <strain evidence="4">SIG66</strain>
    </source>
</reference>
<keyword evidence="2" id="KW-0732">Signal</keyword>
<evidence type="ECO:0000256" key="1">
    <source>
        <dbReference type="PROSITE-ProRule" id="PRU00169"/>
    </source>
</evidence>
<evidence type="ECO:0000313" key="5">
    <source>
        <dbReference type="Proteomes" id="UP000725649"/>
    </source>
</evidence>
<evidence type="ECO:0000259" key="3">
    <source>
        <dbReference type="PROSITE" id="PS50110"/>
    </source>
</evidence>
<name>A0A928DNP5_9BACT</name>
<protein>
    <submittedName>
        <fullName evidence="4">Response regulator</fullName>
    </submittedName>
</protein>
<gene>
    <name evidence="4" type="ORF">E7027_01035</name>
</gene>
<dbReference type="Proteomes" id="UP000725649">
    <property type="component" value="Unassembled WGS sequence"/>
</dbReference>
<organism evidence="4 5">
    <name type="scientific">Candidatus Avelusimicrobium gallicola</name>
    <dbReference type="NCBI Taxonomy" id="2562704"/>
    <lineage>
        <taxon>Bacteria</taxon>
        <taxon>Pseudomonadati</taxon>
        <taxon>Elusimicrobiota</taxon>
        <taxon>Elusimicrobia</taxon>
        <taxon>Elusimicrobiales</taxon>
        <taxon>Elusimicrobiaceae</taxon>
        <taxon>Candidatus Avelusimicrobium</taxon>
    </lineage>
</organism>
<feature type="chain" id="PRO_5037785550" evidence="2">
    <location>
        <begin position="19"/>
        <end position="384"/>
    </location>
</feature>
<dbReference type="AlphaFoldDB" id="A0A928DNP5"/>
<sequence length="384" mass="43986">MRSVLYISLICFALPCLAQSLPAKHAAKALAGQGVLEQALKQASAQQLRVVQGKILLSGKNPALSGGFVALERHELEHNVFAALPVPRLENMKLGIVAPTAKQKEIIFTKYADLAEKTRAFKAEIDGLLYYQSRPSERRELSVQEKQYWLEKISALSRELNILSLSVEETDPVFMRIKKYLRYALSVVAPEMEGAFLDLFPTDSRTDRVLKVEEFYLHDPTANRFELWRNFFKKENPTQLVPKGLKIAVLNDRQSFLWAIEESYQEKLLFKGHYVKTYAHAANLLDDMRVGRETFDVILSDLHVPGGGGYHVVQTLRARGYKGVIIAASAYPELTYMAQALYKRGFDGMFAIPEIFELNPHWYDRLNQGLRNYFYYRHTNGWMR</sequence>
<feature type="modified residue" description="4-aspartylphosphate" evidence="1">
    <location>
        <position position="301"/>
    </location>
</feature>
<accession>A0A928DNP5</accession>